<dbReference type="SUPFAM" id="SSF54495">
    <property type="entry name" value="UBC-like"/>
    <property type="match status" value="1"/>
</dbReference>
<dbReference type="AlphaFoldDB" id="A0A9P5C5X8"/>
<dbReference type="InterPro" id="IPR010541">
    <property type="entry name" value="Prp3_C"/>
</dbReference>
<dbReference type="PANTHER" id="PTHR15955">
    <property type="entry name" value="RWD DOMAIN CONTAINING PROTEIN 2"/>
    <property type="match status" value="1"/>
</dbReference>
<proteinExistence type="predicted"/>
<evidence type="ECO:0000313" key="3">
    <source>
        <dbReference type="Proteomes" id="UP000758155"/>
    </source>
</evidence>
<evidence type="ECO:0000259" key="1">
    <source>
        <dbReference type="Pfam" id="PF06544"/>
    </source>
</evidence>
<dbReference type="PANTHER" id="PTHR15955:SF10">
    <property type="entry name" value="DUF1115 DOMAIN PROTEIN (AFU_ORTHOLOGUE AFUA_5G14750)"/>
    <property type="match status" value="1"/>
</dbReference>
<gene>
    <name evidence="2" type="ORF">E8E12_008095</name>
</gene>
<dbReference type="Pfam" id="PF06544">
    <property type="entry name" value="Prp3_C"/>
    <property type="match status" value="1"/>
</dbReference>
<sequence>MPLHGLLPKPLPSDLLMVGQLLTHPLHPERECFYSNSAHEEVDDLNDYHIQLRYKDLYSLDQEGRFLTNYGAKFELGRIYRQPNLLTVKAEQMIQRTSQDPTAAFQAVCNDPEARTWIYDTIKQGKPLYIVLGVTELKNAVFKRARLHDSGASNRLNELPIGKDDKVPKSLQRTATSDSGLGGIGSEPHISGVFGMDVRRVRAKITTPAAPHELSDLKYRWLYYDVAGSDTKEQLMIGLGEHLKANELRLMLDLSEDDVQGNLEAISKLSLDALSAAASPMLRPSSPALRGRSPSPNPAMLRKLLELQIGQIDLLTAMYPEDVTLDDHAQRILDSMRNAIDGPETAAFSTAPAVSISLKLSIADEESLEARSVLLDLTSPFTYDGSQCPDEPPTFKVRIQQPSWLSRAATNQLQDAASEGEDLLGTLELIKEAATVAYAQSLSSQVASTAVVSDAGPLVRVWFYFPSISTRSKRDDFIKFAPAYNLTGFLYAGKPGLLCVEGGSQSIDDYMRFIKTESWGDIPAHHKKVSERYREIAERVFSDMTEITDTVGERRGQRQNRGDMKAVEEWLDERGLKEALTKVLM</sequence>
<dbReference type="CDD" id="cd24163">
    <property type="entry name" value="RWDD2_C"/>
    <property type="match status" value="1"/>
</dbReference>
<protein>
    <recommendedName>
        <fullName evidence="1">Small nuclear ribonucleoprotein Prp3 C-terminal domain-containing protein</fullName>
    </recommendedName>
</protein>
<dbReference type="InterPro" id="IPR059181">
    <property type="entry name" value="RWDD2A-B_C"/>
</dbReference>
<accession>A0A9P5C5X8</accession>
<dbReference type="OrthoDB" id="2408430at2759"/>
<dbReference type="Proteomes" id="UP000758155">
    <property type="component" value="Unassembled WGS sequence"/>
</dbReference>
<dbReference type="EMBL" id="SWKV01000005">
    <property type="protein sequence ID" value="KAF3045936.1"/>
    <property type="molecule type" value="Genomic_DNA"/>
</dbReference>
<keyword evidence="3" id="KW-1185">Reference proteome</keyword>
<dbReference type="InterPro" id="IPR016135">
    <property type="entry name" value="UBQ-conjugating_enzyme/RWD"/>
</dbReference>
<dbReference type="Gene3D" id="3.10.110.10">
    <property type="entry name" value="Ubiquitin Conjugating Enzyme"/>
    <property type="match status" value="1"/>
</dbReference>
<feature type="domain" description="Small nuclear ribonucleoprotein Prp3 C-terminal" evidence="1">
    <location>
        <begin position="462"/>
        <end position="541"/>
    </location>
</feature>
<dbReference type="InterPro" id="IPR017359">
    <property type="entry name" value="Phi-like"/>
</dbReference>
<name>A0A9P5C5X8_9PLEO</name>
<evidence type="ECO:0000313" key="2">
    <source>
        <dbReference type="EMBL" id="KAF3045936.1"/>
    </source>
</evidence>
<organism evidence="2 3">
    <name type="scientific">Didymella heteroderae</name>
    <dbReference type="NCBI Taxonomy" id="1769908"/>
    <lineage>
        <taxon>Eukaryota</taxon>
        <taxon>Fungi</taxon>
        <taxon>Dikarya</taxon>
        <taxon>Ascomycota</taxon>
        <taxon>Pezizomycotina</taxon>
        <taxon>Dothideomycetes</taxon>
        <taxon>Pleosporomycetidae</taxon>
        <taxon>Pleosporales</taxon>
        <taxon>Pleosporineae</taxon>
        <taxon>Didymellaceae</taxon>
        <taxon>Didymella</taxon>
    </lineage>
</organism>
<reference evidence="2" key="1">
    <citation type="submission" date="2019-04" db="EMBL/GenBank/DDBJ databases">
        <title>Sequencing of skin fungus with MAO and IRED activity.</title>
        <authorList>
            <person name="Marsaioli A.J."/>
            <person name="Bonatto J.M.C."/>
            <person name="Reis Junior O."/>
        </authorList>
    </citation>
    <scope>NUCLEOTIDE SEQUENCE</scope>
    <source>
        <strain evidence="2">28M1</strain>
    </source>
</reference>
<comment type="caution">
    <text evidence="2">The sequence shown here is derived from an EMBL/GenBank/DDBJ whole genome shotgun (WGS) entry which is preliminary data.</text>
</comment>